<evidence type="ECO:0000256" key="10">
    <source>
        <dbReference type="ARBA" id="ARBA00023125"/>
    </source>
</evidence>
<keyword evidence="8 12" id="KW-0862">Zinc</keyword>
<dbReference type="PROSITE" id="PS50880">
    <property type="entry name" value="TOPRIM"/>
    <property type="match status" value="1"/>
</dbReference>
<dbReference type="Proteomes" id="UP000005990">
    <property type="component" value="Unassembled WGS sequence"/>
</dbReference>
<dbReference type="PIRSF" id="PIRSF002811">
    <property type="entry name" value="DnaG"/>
    <property type="match status" value="1"/>
</dbReference>
<sequence>MAYLPEELITRVRQEVNIVDVVNQYVQLKKQGSNYTASCPFHEDRNPSFSVSESKQIYKCFSCGRGGNVFGFIQEIEGLDFVAAVQKVADMGGVILDQSLFTHHQSKQSKYQSLYQIHEKTASFYHYYLTQSQKGQDAFNYLTERKVKQETIDYFQLGAAPDKSELLWAYLEKEGFSEQDLLASGIFYQTDSGQILDRFRGRLIIPLKDMRGQVVAFSGRVYQSGDHSNAKYLNSPETAIFNKSKLLFNHDGARASIRQKNQVLVCEGYMDVIALHQAGFHEVVASMGTSLTQDHLTQLGKMTNHIYFIFDGDEAGQKATQRAFDLSQNLSEIQVKALILPGGQDPDEFIQARGQGAFQDLLNQAQTAYDFVKRYLAKSFDLSQQGDLSLYIQALLKEIQKIPMKIEQELRLRELAQEFDLSENLLKEQFERLDYQRKKETTKQDLKQIEQADAGNTGSLTQELIFDASPLKIRSQAAFESEKILCMLLIYYEEAWPYIERLASPPMLFHDFARRALMALEAYYYEGGQSFPLTGIIDQIEDRDLNHFFTQVLWDREIIPFSLALMDDCLKVIDREFKYLEVKELQEKLLDAQKKMDKNKANQLMIQMNHLLRQLKN</sequence>
<dbReference type="GO" id="GO:0000428">
    <property type="term" value="C:DNA-directed RNA polymerase complex"/>
    <property type="evidence" value="ECO:0007669"/>
    <property type="project" value="UniProtKB-KW"/>
</dbReference>
<comment type="subunit">
    <text evidence="12">Monomer. Interacts with DnaB.</text>
</comment>
<keyword evidence="3 12" id="KW-0808">Transferase</keyword>
<keyword evidence="9" id="KW-0460">Magnesium</keyword>
<evidence type="ECO:0000256" key="5">
    <source>
        <dbReference type="ARBA" id="ARBA00022705"/>
    </source>
</evidence>
<dbReference type="InterPro" id="IPR036977">
    <property type="entry name" value="DNA_primase_Znf_CHC2"/>
</dbReference>
<keyword evidence="18" id="KW-1185">Reference proteome</keyword>
<evidence type="ECO:0000256" key="3">
    <source>
        <dbReference type="ARBA" id="ARBA00022679"/>
    </source>
</evidence>
<keyword evidence="7 12" id="KW-0863">Zinc-finger</keyword>
<keyword evidence="6 12" id="KW-0479">Metal-binding</keyword>
<dbReference type="InterPro" id="IPR006171">
    <property type="entry name" value="TOPRIM_dom"/>
</dbReference>
<dbReference type="CDD" id="cd03364">
    <property type="entry name" value="TOPRIM_DnaG_primases"/>
    <property type="match status" value="1"/>
</dbReference>
<dbReference type="InterPro" id="IPR006295">
    <property type="entry name" value="DNA_primase_DnaG"/>
</dbReference>
<feature type="coiled-coil region" evidence="15">
    <location>
        <begin position="575"/>
        <end position="602"/>
    </location>
</feature>
<keyword evidence="1 12" id="KW-0240">DNA-directed RNA polymerase</keyword>
<feature type="domain" description="Toprim" evidence="16">
    <location>
        <begin position="261"/>
        <end position="341"/>
    </location>
</feature>
<dbReference type="FunFam" id="3.40.1360.10:FF:000002">
    <property type="entry name" value="DNA primase"/>
    <property type="match status" value="1"/>
</dbReference>
<dbReference type="Pfam" id="PF10410">
    <property type="entry name" value="DnaB_bind"/>
    <property type="match status" value="1"/>
</dbReference>
<dbReference type="GO" id="GO:0003899">
    <property type="term" value="F:DNA-directed RNA polymerase activity"/>
    <property type="evidence" value="ECO:0007669"/>
    <property type="project" value="UniProtKB-UniRule"/>
</dbReference>
<dbReference type="InterPro" id="IPR019475">
    <property type="entry name" value="DNA_primase_DnaB-bd"/>
</dbReference>
<dbReference type="PANTHER" id="PTHR30313:SF2">
    <property type="entry name" value="DNA PRIMASE"/>
    <property type="match status" value="1"/>
</dbReference>
<dbReference type="Pfam" id="PF08275">
    <property type="entry name" value="DNAG_N"/>
    <property type="match status" value="1"/>
</dbReference>
<dbReference type="HAMAP" id="MF_00974">
    <property type="entry name" value="DNA_primase_DnaG"/>
    <property type="match status" value="1"/>
</dbReference>
<dbReference type="InterPro" id="IPR002694">
    <property type="entry name" value="Znf_CHC2"/>
</dbReference>
<dbReference type="Gene3D" id="3.90.580.10">
    <property type="entry name" value="Zinc finger, CHC2-type domain"/>
    <property type="match status" value="1"/>
</dbReference>
<dbReference type="InterPro" id="IPR050219">
    <property type="entry name" value="DnaG_primase"/>
</dbReference>
<dbReference type="GO" id="GO:0005737">
    <property type="term" value="C:cytoplasm"/>
    <property type="evidence" value="ECO:0007669"/>
    <property type="project" value="TreeGrafter"/>
</dbReference>
<proteinExistence type="inferred from homology"/>
<comment type="cofactor">
    <cofactor evidence="12 13 14">
        <name>Zn(2+)</name>
        <dbReference type="ChEBI" id="CHEBI:29105"/>
    </cofactor>
    <text evidence="12 13 14">Binds 1 zinc ion per monomer.</text>
</comment>
<evidence type="ECO:0000256" key="9">
    <source>
        <dbReference type="ARBA" id="ARBA00022842"/>
    </source>
</evidence>
<evidence type="ECO:0000313" key="17">
    <source>
        <dbReference type="EMBL" id="EFR32063.1"/>
    </source>
</evidence>
<evidence type="ECO:0000256" key="13">
    <source>
        <dbReference type="PIRNR" id="PIRNR002811"/>
    </source>
</evidence>
<dbReference type="InterPro" id="IPR030846">
    <property type="entry name" value="DnaG_bac"/>
</dbReference>
<dbReference type="PANTHER" id="PTHR30313">
    <property type="entry name" value="DNA PRIMASE"/>
    <property type="match status" value="1"/>
</dbReference>
<dbReference type="EC" id="2.7.7.101" evidence="12"/>
<reference evidence="17 18" key="1">
    <citation type="submission" date="2010-10" db="EMBL/GenBank/DDBJ databases">
        <authorList>
            <person name="Durkin A.S."/>
            <person name="Madupu R."/>
            <person name="Torralba M."/>
            <person name="Gillis M."/>
            <person name="Methe B."/>
            <person name="Sutton G."/>
            <person name="Nelson K.E."/>
        </authorList>
    </citation>
    <scope>NUCLEOTIDE SEQUENCE [LARGE SCALE GENOMIC DNA]</scope>
    <source>
        <strain evidence="17 18">ACS-139-V-Col8</strain>
    </source>
</reference>
<keyword evidence="15" id="KW-0175">Coiled coil</keyword>
<dbReference type="GO" id="GO:0006269">
    <property type="term" value="P:DNA replication, synthesis of primer"/>
    <property type="evidence" value="ECO:0007669"/>
    <property type="project" value="UniProtKB-UniRule"/>
</dbReference>
<dbReference type="Gene3D" id="3.90.980.10">
    <property type="entry name" value="DNA primase, catalytic core, N-terminal domain"/>
    <property type="match status" value="1"/>
</dbReference>
<dbReference type="RefSeq" id="WP_006417545.1">
    <property type="nucleotide sequence ID" value="NZ_AENN01000001.1"/>
</dbReference>
<dbReference type="NCBIfam" id="TIGR01391">
    <property type="entry name" value="dnaG"/>
    <property type="match status" value="1"/>
</dbReference>
<organism evidence="17 18">
    <name type="scientific">Eremococcus coleocola ACS-139-V-Col8</name>
    <dbReference type="NCBI Taxonomy" id="908337"/>
    <lineage>
        <taxon>Bacteria</taxon>
        <taxon>Bacillati</taxon>
        <taxon>Bacillota</taxon>
        <taxon>Bacilli</taxon>
        <taxon>Lactobacillales</taxon>
        <taxon>Aerococcaceae</taxon>
        <taxon>Eremococcus</taxon>
    </lineage>
</organism>
<dbReference type="AlphaFoldDB" id="E4KLT9"/>
<feature type="zinc finger region" description="CHC2-type" evidence="12 14">
    <location>
        <begin position="39"/>
        <end position="63"/>
    </location>
</feature>
<evidence type="ECO:0000256" key="8">
    <source>
        <dbReference type="ARBA" id="ARBA00022833"/>
    </source>
</evidence>
<comment type="function">
    <text evidence="12 13">RNA polymerase that catalyzes the synthesis of short RNA molecules used as primers for DNA polymerase during DNA replication.</text>
</comment>
<comment type="catalytic activity">
    <reaction evidence="12">
        <text>ssDNA + n NTP = ssDNA/pppN(pN)n-1 hybrid + (n-1) diphosphate.</text>
        <dbReference type="EC" id="2.7.7.101"/>
    </reaction>
</comment>
<dbReference type="GO" id="GO:0008270">
    <property type="term" value="F:zinc ion binding"/>
    <property type="evidence" value="ECO:0007669"/>
    <property type="project" value="UniProtKB-UniRule"/>
</dbReference>
<comment type="caution">
    <text evidence="17">The sequence shown here is derived from an EMBL/GenBank/DDBJ whole genome shotgun (WGS) entry which is preliminary data.</text>
</comment>
<dbReference type="SMART" id="SM00400">
    <property type="entry name" value="ZnF_CHCC"/>
    <property type="match status" value="1"/>
</dbReference>
<dbReference type="InterPro" id="IPR016136">
    <property type="entry name" value="DNA_helicase_N/primase_C"/>
</dbReference>
<dbReference type="SUPFAM" id="SSF56731">
    <property type="entry name" value="DNA primase core"/>
    <property type="match status" value="1"/>
</dbReference>
<evidence type="ECO:0000256" key="12">
    <source>
        <dbReference type="HAMAP-Rule" id="MF_00974"/>
    </source>
</evidence>
<evidence type="ECO:0000256" key="11">
    <source>
        <dbReference type="ARBA" id="ARBA00023163"/>
    </source>
</evidence>
<gene>
    <name evidence="12 17" type="primary">dnaG</name>
    <name evidence="17" type="ORF">HMPREF9257_0921</name>
</gene>
<dbReference type="FunFam" id="3.90.580.10:FF:000001">
    <property type="entry name" value="DNA primase"/>
    <property type="match status" value="1"/>
</dbReference>
<protein>
    <recommendedName>
        <fullName evidence="12 13">DNA primase</fullName>
        <ecNumber evidence="12">2.7.7.101</ecNumber>
    </recommendedName>
</protein>
<evidence type="ECO:0000256" key="6">
    <source>
        <dbReference type="ARBA" id="ARBA00022723"/>
    </source>
</evidence>
<evidence type="ECO:0000256" key="2">
    <source>
        <dbReference type="ARBA" id="ARBA00022515"/>
    </source>
</evidence>
<evidence type="ECO:0000256" key="1">
    <source>
        <dbReference type="ARBA" id="ARBA00022478"/>
    </source>
</evidence>
<evidence type="ECO:0000256" key="14">
    <source>
        <dbReference type="PIRSR" id="PIRSR002811-1"/>
    </source>
</evidence>
<accession>E4KLT9</accession>
<dbReference type="Pfam" id="PF13155">
    <property type="entry name" value="Toprim_2"/>
    <property type="match status" value="1"/>
</dbReference>
<evidence type="ECO:0000256" key="7">
    <source>
        <dbReference type="ARBA" id="ARBA00022771"/>
    </source>
</evidence>
<dbReference type="OrthoDB" id="9803773at2"/>
<keyword evidence="11 12" id="KW-0804">Transcription</keyword>
<evidence type="ECO:0000259" key="16">
    <source>
        <dbReference type="PROSITE" id="PS50880"/>
    </source>
</evidence>
<evidence type="ECO:0000256" key="4">
    <source>
        <dbReference type="ARBA" id="ARBA00022695"/>
    </source>
</evidence>
<dbReference type="STRING" id="908337.HMPREF9257_0921"/>
<dbReference type="GO" id="GO:0003677">
    <property type="term" value="F:DNA binding"/>
    <property type="evidence" value="ECO:0007669"/>
    <property type="project" value="UniProtKB-KW"/>
</dbReference>
<dbReference type="InterPro" id="IPR034151">
    <property type="entry name" value="TOPRIM_DnaG_bac"/>
</dbReference>
<keyword evidence="2 12" id="KW-0639">Primosome</keyword>
<dbReference type="GO" id="GO:1990077">
    <property type="term" value="C:primosome complex"/>
    <property type="evidence" value="ECO:0007669"/>
    <property type="project" value="UniProtKB-KW"/>
</dbReference>
<name>E4KLT9_9LACT</name>
<dbReference type="InterPro" id="IPR037068">
    <property type="entry name" value="DNA_primase_core_N_sf"/>
</dbReference>
<dbReference type="SUPFAM" id="SSF57783">
    <property type="entry name" value="Zinc beta-ribbon"/>
    <property type="match status" value="1"/>
</dbReference>
<keyword evidence="10 12" id="KW-0238">DNA-binding</keyword>
<dbReference type="SMART" id="SM00493">
    <property type="entry name" value="TOPRIM"/>
    <property type="match status" value="1"/>
</dbReference>
<dbReference type="InterPro" id="IPR013264">
    <property type="entry name" value="DNAG_N"/>
</dbReference>
<evidence type="ECO:0000313" key="18">
    <source>
        <dbReference type="Proteomes" id="UP000005990"/>
    </source>
</evidence>
<evidence type="ECO:0000256" key="15">
    <source>
        <dbReference type="SAM" id="Coils"/>
    </source>
</evidence>
<dbReference type="eggNOG" id="COG0358">
    <property type="taxonomic scope" value="Bacteria"/>
</dbReference>
<dbReference type="EMBL" id="AENN01000001">
    <property type="protein sequence ID" value="EFR32063.1"/>
    <property type="molecule type" value="Genomic_DNA"/>
</dbReference>
<comment type="similarity">
    <text evidence="12 13">Belongs to the DnaG primase family.</text>
</comment>
<keyword evidence="4 12" id="KW-0548">Nucleotidyltransferase</keyword>
<dbReference type="Gene3D" id="3.40.1360.10">
    <property type="match status" value="1"/>
</dbReference>
<keyword evidence="5 12" id="KW-0235">DNA replication</keyword>
<dbReference type="Gene3D" id="1.10.860.10">
    <property type="entry name" value="DNAb Helicase, Chain A"/>
    <property type="match status" value="1"/>
</dbReference>
<comment type="domain">
    <text evidence="12">Contains an N-terminal zinc-binding domain, a central core domain that contains the primase activity, and a C-terminal DnaB-binding domain.</text>
</comment>
<dbReference type="Pfam" id="PF01807">
    <property type="entry name" value="Zn_ribbon_DnaG"/>
    <property type="match status" value="1"/>
</dbReference>